<accession>A0A6P4I5R1</accession>
<name>A0A6P4I5R1_DROKI</name>
<dbReference type="OrthoDB" id="193300at2759"/>
<dbReference type="Pfam" id="PF06294">
    <property type="entry name" value="CH_2"/>
    <property type="match status" value="1"/>
</dbReference>
<dbReference type="Gene3D" id="1.10.418.10">
    <property type="entry name" value="Calponin-like domain"/>
    <property type="match status" value="1"/>
</dbReference>
<evidence type="ECO:0000259" key="2">
    <source>
        <dbReference type="Pfam" id="PF06294"/>
    </source>
</evidence>
<dbReference type="GO" id="GO:0005930">
    <property type="term" value="C:axoneme"/>
    <property type="evidence" value="ECO:0007669"/>
    <property type="project" value="TreeGrafter"/>
</dbReference>
<feature type="compositionally biased region" description="Polar residues" evidence="1">
    <location>
        <begin position="220"/>
        <end position="237"/>
    </location>
</feature>
<dbReference type="GO" id="GO:0051493">
    <property type="term" value="P:regulation of cytoskeleton organization"/>
    <property type="evidence" value="ECO:0007669"/>
    <property type="project" value="TreeGrafter"/>
</dbReference>
<dbReference type="PANTHER" id="PTHR12509:SF9">
    <property type="entry name" value="SPERM FLAGELLAR PROTEIN 1 ISOFORM X1"/>
    <property type="match status" value="1"/>
</dbReference>
<protein>
    <submittedName>
        <fullName evidence="4">Sperm flagellar protein 1-like</fullName>
    </submittedName>
</protein>
<evidence type="ECO:0000256" key="1">
    <source>
        <dbReference type="SAM" id="MobiDB-lite"/>
    </source>
</evidence>
<keyword evidence="3" id="KW-1185">Reference proteome</keyword>
<feature type="domain" description="CH-like" evidence="2">
    <location>
        <begin position="18"/>
        <end position="110"/>
    </location>
</feature>
<proteinExistence type="predicted"/>
<dbReference type="InterPro" id="IPR052111">
    <property type="entry name" value="Spermatogenesis_Ciliary_MAP"/>
</dbReference>
<dbReference type="PANTHER" id="PTHR12509">
    <property type="entry name" value="SPERMATOGENESIS-ASSOCIATED 4-RELATED"/>
    <property type="match status" value="1"/>
</dbReference>
<evidence type="ECO:0000313" key="4">
    <source>
        <dbReference type="RefSeq" id="XP_017019179.1"/>
    </source>
</evidence>
<organism evidence="3 4">
    <name type="scientific">Drosophila kikkawai</name>
    <name type="common">Fruit fly</name>
    <dbReference type="NCBI Taxonomy" id="30033"/>
    <lineage>
        <taxon>Eukaryota</taxon>
        <taxon>Metazoa</taxon>
        <taxon>Ecdysozoa</taxon>
        <taxon>Arthropoda</taxon>
        <taxon>Hexapoda</taxon>
        <taxon>Insecta</taxon>
        <taxon>Pterygota</taxon>
        <taxon>Neoptera</taxon>
        <taxon>Endopterygota</taxon>
        <taxon>Diptera</taxon>
        <taxon>Brachycera</taxon>
        <taxon>Muscomorpha</taxon>
        <taxon>Ephydroidea</taxon>
        <taxon>Drosophilidae</taxon>
        <taxon>Drosophila</taxon>
        <taxon>Sophophora</taxon>
    </lineage>
</organism>
<dbReference type="InterPro" id="IPR036872">
    <property type="entry name" value="CH_dom_sf"/>
</dbReference>
<dbReference type="AlphaFoldDB" id="A0A6P4I5R1"/>
<dbReference type="GO" id="GO:0008017">
    <property type="term" value="F:microtubule binding"/>
    <property type="evidence" value="ECO:0007669"/>
    <property type="project" value="TreeGrafter"/>
</dbReference>
<feature type="region of interest" description="Disordered" evidence="1">
    <location>
        <begin position="207"/>
        <end position="237"/>
    </location>
</feature>
<dbReference type="OMA" id="LKLANWE"/>
<dbReference type="FunFam" id="1.10.418.10:FF:000059">
    <property type="entry name" value="RIKEN cDNA 6430531B16 gene"/>
    <property type="match status" value="1"/>
</dbReference>
<sequence length="237" mass="27973">MHTITYKRLRDEELEELHVWLRKNNINGNKLRREFSDVLPLAELLKRDHPRMIDLYNYPKKCSVNLKLINWEVFNHKVMSKFNLSLSKDIMERLSNGTEGAAEVLLYEIIRLEKRQRLEEERNAVLRQERVWEENDEVKTVSVNKQIGDAIVQVPQKMILFSLYEKVNRDSKAKDDVIDTLQQQVTHMENILKLKKERIDELLMQMGKLPQENTPKDSSRNYSSLGIHSSHGSDSFN</sequence>
<dbReference type="GeneID" id="108072519"/>
<dbReference type="InterPro" id="IPR010441">
    <property type="entry name" value="CH_2"/>
</dbReference>
<gene>
    <name evidence="4" type="primary">LOC108072519</name>
</gene>
<dbReference type="Proteomes" id="UP001652661">
    <property type="component" value="Chromosome 2L"/>
</dbReference>
<reference evidence="4" key="2">
    <citation type="submission" date="2025-08" db="UniProtKB">
        <authorList>
            <consortium name="RefSeq"/>
        </authorList>
    </citation>
    <scope>IDENTIFICATION</scope>
    <source>
        <strain evidence="4">14028-0561.14</strain>
        <tissue evidence="4">Whole fly</tissue>
    </source>
</reference>
<evidence type="ECO:0000313" key="3">
    <source>
        <dbReference type="Proteomes" id="UP001652661"/>
    </source>
</evidence>
<reference evidence="3" key="1">
    <citation type="submission" date="2025-05" db="UniProtKB">
        <authorList>
            <consortium name="RefSeq"/>
        </authorList>
    </citation>
    <scope>NUCLEOTIDE SEQUENCE [LARGE SCALE GENOMIC DNA]</scope>
    <source>
        <strain evidence="3">14028-0561.14</strain>
    </source>
</reference>
<dbReference type="RefSeq" id="XP_017019179.1">
    <property type="nucleotide sequence ID" value="XM_017163690.3"/>
</dbReference>